<protein>
    <recommendedName>
        <fullName evidence="3">DUF3168 domain-containing protein</fullName>
    </recommendedName>
</protein>
<organism evidence="1 2">
    <name type="scientific">Novosphingobium album</name>
    <name type="common">ex Liu et al. 2023</name>
    <dbReference type="NCBI Taxonomy" id="3031130"/>
    <lineage>
        <taxon>Bacteria</taxon>
        <taxon>Pseudomonadati</taxon>
        <taxon>Pseudomonadota</taxon>
        <taxon>Alphaproteobacteria</taxon>
        <taxon>Sphingomonadales</taxon>
        <taxon>Sphingomonadaceae</taxon>
        <taxon>Novosphingobium</taxon>
    </lineage>
</organism>
<dbReference type="RefSeq" id="WP_275230885.1">
    <property type="nucleotide sequence ID" value="NZ_JARESE010000118.1"/>
</dbReference>
<dbReference type="EMBL" id="JARESE010000118">
    <property type="protein sequence ID" value="MDE8654768.1"/>
    <property type="molecule type" value="Genomic_DNA"/>
</dbReference>
<reference evidence="1 2" key="1">
    <citation type="submission" date="2023-03" db="EMBL/GenBank/DDBJ databases">
        <title>NovoSphingobium album sp. nov. isolated from polycyclic aromatic hydrocarbons- and heavy-metal polluted soil.</title>
        <authorList>
            <person name="Liu Z."/>
            <person name="Wang K."/>
        </authorList>
    </citation>
    <scope>NUCLEOTIDE SEQUENCE [LARGE SCALE GENOMIC DNA]</scope>
    <source>
        <strain evidence="1 2">H3SJ31-1</strain>
    </source>
</reference>
<evidence type="ECO:0000313" key="2">
    <source>
        <dbReference type="Proteomes" id="UP001216253"/>
    </source>
</evidence>
<gene>
    <name evidence="1" type="ORF">PYV00_24035</name>
</gene>
<evidence type="ECO:0008006" key="3">
    <source>
        <dbReference type="Google" id="ProtNLM"/>
    </source>
</evidence>
<sequence>MAIPPTAATFADALDPMEEMDFVYPAGPLLEEGEEIASYTLALRPEAIALGLTIMTGGGRDPALIEGSTAILFWLAIDDDFKTDAAFDGTGTSLPMEVTFVTNSAPARTRQRTILVRVVQQ</sequence>
<comment type="caution">
    <text evidence="1">The sequence shown here is derived from an EMBL/GenBank/DDBJ whole genome shotgun (WGS) entry which is preliminary data.</text>
</comment>
<proteinExistence type="predicted"/>
<keyword evidence="2" id="KW-1185">Reference proteome</keyword>
<accession>A0ABT5WXX9</accession>
<name>A0ABT5WXX9_9SPHN</name>
<dbReference type="Proteomes" id="UP001216253">
    <property type="component" value="Unassembled WGS sequence"/>
</dbReference>
<evidence type="ECO:0000313" key="1">
    <source>
        <dbReference type="EMBL" id="MDE8654768.1"/>
    </source>
</evidence>